<proteinExistence type="predicted"/>
<accession>A0ABY3RDU8</accession>
<reference evidence="1" key="1">
    <citation type="journal article" date="2024" name="Antonie Van Leeuwenhoek">
        <title>Bradyrhizobium ontarionense sp. nov., a novel bacterial symbiont isolated from Aeschynomene indica (Indian jointvetch), harbours photosynthesis, nitrogen fixation and nitrous oxide (N2O) reductase genes.</title>
        <authorList>
            <person name="Bromfield E.S.P."/>
            <person name="Cloutier S."/>
        </authorList>
    </citation>
    <scope>NUCLEOTIDE SEQUENCE</scope>
    <source>
        <strain evidence="1">A19</strain>
    </source>
</reference>
<protein>
    <submittedName>
        <fullName evidence="1">Uncharacterized protein</fullName>
    </submittedName>
</protein>
<organism evidence="1 2">
    <name type="scientific">Bradyrhizobium ontarionense</name>
    <dbReference type="NCBI Taxonomy" id="2898149"/>
    <lineage>
        <taxon>Bacteria</taxon>
        <taxon>Pseudomonadati</taxon>
        <taxon>Pseudomonadota</taxon>
        <taxon>Alphaproteobacteria</taxon>
        <taxon>Hyphomicrobiales</taxon>
        <taxon>Nitrobacteraceae</taxon>
        <taxon>Bradyrhizobium</taxon>
    </lineage>
</organism>
<dbReference type="Proteomes" id="UP001431010">
    <property type="component" value="Chromosome"/>
</dbReference>
<sequence length="223" mass="24346">MTRSISSANYTSLQNRVLIARDFIWFVVRDRSTGAPVTDGYWSDLGSISADVIDPDTGSIVTRTFASGAGLVSVSAIPLVSNLTVQTVTVKLSQVSDRVNDLIRGYDCKQGKVQVFRGMFDPTTRAMVAPAIPRFAGTIDTAPIKTPPEGEIGDVTLTCTGNTQELMRSNPDTRSDASQRLRDSIDEFYRDTATVIEWQIYWGKKSGTIDIVGASRELIGQPF</sequence>
<evidence type="ECO:0000313" key="1">
    <source>
        <dbReference type="EMBL" id="UFZ05451.1"/>
    </source>
</evidence>
<gene>
    <name evidence="1" type="ORF">LQG66_03805</name>
</gene>
<dbReference type="EMBL" id="CP088156">
    <property type="protein sequence ID" value="UFZ05451.1"/>
    <property type="molecule type" value="Genomic_DNA"/>
</dbReference>
<dbReference type="RefSeq" id="WP_231323564.1">
    <property type="nucleotide sequence ID" value="NZ_CP088156.1"/>
</dbReference>
<evidence type="ECO:0000313" key="2">
    <source>
        <dbReference type="Proteomes" id="UP001431010"/>
    </source>
</evidence>
<name>A0ABY3RDU8_9BRAD</name>
<keyword evidence="2" id="KW-1185">Reference proteome</keyword>